<dbReference type="FunCoup" id="A0A2K1IRN2">
    <property type="interactions" value="1541"/>
</dbReference>
<dbReference type="EMBL" id="ABEU02000021">
    <property type="protein sequence ID" value="PNR31936.1"/>
    <property type="molecule type" value="Genomic_DNA"/>
</dbReference>
<dbReference type="Gene3D" id="1.25.40.10">
    <property type="entry name" value="Tetratricopeptide repeat domain"/>
    <property type="match status" value="2"/>
</dbReference>
<feature type="region of interest" description="Disordered" evidence="3">
    <location>
        <begin position="70"/>
        <end position="99"/>
    </location>
</feature>
<dbReference type="InterPro" id="IPR002885">
    <property type="entry name" value="PPR_rpt"/>
</dbReference>
<dbReference type="GO" id="GO:0005739">
    <property type="term" value="C:mitochondrion"/>
    <property type="evidence" value="ECO:0000318"/>
    <property type="project" value="GO_Central"/>
</dbReference>
<gene>
    <name evidence="5" type="primary">LOC112274257</name>
    <name evidence="4" type="ORF">PHYPA_026059</name>
</gene>
<dbReference type="OrthoDB" id="1890565at2759"/>
<feature type="repeat" description="PPR" evidence="2">
    <location>
        <begin position="301"/>
        <end position="335"/>
    </location>
</feature>
<dbReference type="NCBIfam" id="TIGR00756">
    <property type="entry name" value="PPR"/>
    <property type="match status" value="2"/>
</dbReference>
<reference evidence="4 6" key="2">
    <citation type="journal article" date="2018" name="Plant J.">
        <title>The Physcomitrella patens chromosome-scale assembly reveals moss genome structure and evolution.</title>
        <authorList>
            <person name="Lang D."/>
            <person name="Ullrich K.K."/>
            <person name="Murat F."/>
            <person name="Fuchs J."/>
            <person name="Jenkins J."/>
            <person name="Haas F.B."/>
            <person name="Piednoel M."/>
            <person name="Gundlach H."/>
            <person name="Van Bel M."/>
            <person name="Meyberg R."/>
            <person name="Vives C."/>
            <person name="Morata J."/>
            <person name="Symeonidi A."/>
            <person name="Hiss M."/>
            <person name="Muchero W."/>
            <person name="Kamisugi Y."/>
            <person name="Saleh O."/>
            <person name="Blanc G."/>
            <person name="Decker E.L."/>
            <person name="van Gessel N."/>
            <person name="Grimwood J."/>
            <person name="Hayes R.D."/>
            <person name="Graham S.W."/>
            <person name="Gunter L.E."/>
            <person name="McDaniel S.F."/>
            <person name="Hoernstein S.N.W."/>
            <person name="Larsson A."/>
            <person name="Li F.W."/>
            <person name="Perroud P.F."/>
            <person name="Phillips J."/>
            <person name="Ranjan P."/>
            <person name="Rokshar D.S."/>
            <person name="Rothfels C.J."/>
            <person name="Schneider L."/>
            <person name="Shu S."/>
            <person name="Stevenson D.W."/>
            <person name="Thummler F."/>
            <person name="Tillich M."/>
            <person name="Villarreal Aguilar J.C."/>
            <person name="Widiez T."/>
            <person name="Wong G.K."/>
            <person name="Wymore A."/>
            <person name="Zhang Y."/>
            <person name="Zimmer A.D."/>
            <person name="Quatrano R.S."/>
            <person name="Mayer K.F.X."/>
            <person name="Goodstein D."/>
            <person name="Casacuberta J.M."/>
            <person name="Vandepoele K."/>
            <person name="Reski R."/>
            <person name="Cuming A.C."/>
            <person name="Tuskan G.A."/>
            <person name="Maumus F."/>
            <person name="Salse J."/>
            <person name="Schmutz J."/>
            <person name="Rensing S.A."/>
        </authorList>
    </citation>
    <scope>NUCLEOTIDE SEQUENCE [LARGE SCALE GENOMIC DNA]</scope>
    <source>
        <strain evidence="5 6">cv. Gransden 2004</strain>
    </source>
</reference>
<dbReference type="InterPro" id="IPR011990">
    <property type="entry name" value="TPR-like_helical_dom_sf"/>
</dbReference>
<dbReference type="Gramene" id="Pp3c21_11730V3.1">
    <property type="protein sequence ID" value="Pp3c21_11730V3.1"/>
    <property type="gene ID" value="Pp3c21_11730"/>
</dbReference>
<dbReference type="PaxDb" id="3218-PP1S382_20V6.1"/>
<dbReference type="Proteomes" id="UP000006727">
    <property type="component" value="Chromosome 21"/>
</dbReference>
<dbReference type="PANTHER" id="PTHR45717">
    <property type="entry name" value="OS12G0527900 PROTEIN"/>
    <property type="match status" value="1"/>
</dbReference>
<dbReference type="GO" id="GO:0003729">
    <property type="term" value="F:mRNA binding"/>
    <property type="evidence" value="ECO:0007669"/>
    <property type="project" value="UniProtKB-ARBA"/>
</dbReference>
<feature type="region of interest" description="Disordered" evidence="3">
    <location>
        <begin position="25"/>
        <end position="47"/>
    </location>
</feature>
<evidence type="ECO:0000256" key="2">
    <source>
        <dbReference type="PROSITE-ProRule" id="PRU00708"/>
    </source>
</evidence>
<dbReference type="EnsemblPlants" id="Pp3c21_11730V3.2">
    <property type="protein sequence ID" value="Pp3c21_11730V3.2"/>
    <property type="gene ID" value="Pp3c21_11730"/>
</dbReference>
<sequence>MSKVWRAARAAYLQRAQRSSAQIVNSGEYSPGVPKSSSSTTRRLGCVTPSQDRVGYSWCVPEQSSSRSFSTQVESYSGVEEGKSEDVPNAENEADDNADGLDLEKNVEGALEGFASDIKVLDEEKYKSQQALWKKIESTKQGPQKSVVPLIKEWLNEGYALDKRVLVSILIRLRRRQRYKQAMEISDWMSEEKNIKWEMADNIVRIDLKAKMKQFAVAEQLLEDSPPEFKTELAYHTLLRNYADYQMAQKADALLEKLKGTGILTLPFAFNQMMLLYKRKGMMNKVTEILADMKTHGVPKDVYTYNILMDVKARSGDIEGMEKIFEELSADENVKADAATFGTLATFCVHAGLLDKARSYLKEMEEGDVFRNRSAYDILISQYGAVGDQEGVERVWEKVKSGPVVSNRSYITVIEAFGKLGMVEKAEELYGIMSKSKGLILSRQFNSLLSAYARQGLMEKAEKLVEDMVKLGRKKNAVTYHHLVTGYLKTDQLDKALAVMKEAQGDSKQGRSRLWVETLISVLDAYAERGDVISAEKQFQDIKKAYPRPNIQVYNILLKAYIKSRVPALGFLQRMLADKLVPNEETLNLLRQQTGQREEIPETLAQPEIAS</sequence>
<dbReference type="AlphaFoldDB" id="A0A2K1IRN2"/>
<dbReference type="Pfam" id="PF13041">
    <property type="entry name" value="PPR_2"/>
    <property type="match status" value="2"/>
</dbReference>
<dbReference type="Gramene" id="Pp3c21_11730V3.2">
    <property type="protein sequence ID" value="Pp3c21_11730V3.2"/>
    <property type="gene ID" value="Pp3c21_11730"/>
</dbReference>
<dbReference type="GeneID" id="112274257"/>
<evidence type="ECO:0000313" key="4">
    <source>
        <dbReference type="EMBL" id="PNR31936.1"/>
    </source>
</evidence>
<name>A0A2K1IRN2_PHYPA</name>
<dbReference type="PROSITE" id="PS51375">
    <property type="entry name" value="PPR"/>
    <property type="match status" value="2"/>
</dbReference>
<evidence type="ECO:0000313" key="6">
    <source>
        <dbReference type="Proteomes" id="UP000006727"/>
    </source>
</evidence>
<dbReference type="SUPFAM" id="SSF48452">
    <property type="entry name" value="TPR-like"/>
    <property type="match status" value="1"/>
</dbReference>
<proteinExistence type="predicted"/>
<dbReference type="Pfam" id="PF01535">
    <property type="entry name" value="PPR"/>
    <property type="match status" value="2"/>
</dbReference>
<evidence type="ECO:0000313" key="5">
    <source>
        <dbReference type="EnsemblPlants" id="Pp3c21_11730V3.1"/>
    </source>
</evidence>
<organism evidence="4">
    <name type="scientific">Physcomitrium patens</name>
    <name type="common">Spreading-leaved earth moss</name>
    <name type="synonym">Physcomitrella patens</name>
    <dbReference type="NCBI Taxonomy" id="3218"/>
    <lineage>
        <taxon>Eukaryota</taxon>
        <taxon>Viridiplantae</taxon>
        <taxon>Streptophyta</taxon>
        <taxon>Embryophyta</taxon>
        <taxon>Bryophyta</taxon>
        <taxon>Bryophytina</taxon>
        <taxon>Bryopsida</taxon>
        <taxon>Funariidae</taxon>
        <taxon>Funariales</taxon>
        <taxon>Funariaceae</taxon>
        <taxon>Physcomitrium</taxon>
    </lineage>
</organism>
<evidence type="ECO:0008006" key="7">
    <source>
        <dbReference type="Google" id="ProtNLM"/>
    </source>
</evidence>
<dbReference type="PANTHER" id="PTHR45717:SF15">
    <property type="entry name" value="AGL218WP"/>
    <property type="match status" value="1"/>
</dbReference>
<reference evidence="5" key="3">
    <citation type="submission" date="2020-12" db="UniProtKB">
        <authorList>
            <consortium name="EnsemblPlants"/>
        </authorList>
    </citation>
    <scope>IDENTIFICATION</scope>
</reference>
<evidence type="ECO:0000256" key="1">
    <source>
        <dbReference type="ARBA" id="ARBA00022737"/>
    </source>
</evidence>
<dbReference type="OMA" id="CISETHG"/>
<accession>A0A2K1IRN2</accession>
<evidence type="ECO:0000256" key="3">
    <source>
        <dbReference type="SAM" id="MobiDB-lite"/>
    </source>
</evidence>
<protein>
    <recommendedName>
        <fullName evidence="7">Pentacotripeptide-repeat region of PRORP domain-containing protein</fullName>
    </recommendedName>
</protein>
<keyword evidence="6" id="KW-1185">Reference proteome</keyword>
<keyword evidence="1" id="KW-0677">Repeat</keyword>
<feature type="repeat" description="PPR" evidence="2">
    <location>
        <begin position="441"/>
        <end position="475"/>
    </location>
</feature>
<dbReference type="EnsemblPlants" id="Pp3c21_11730V3.1">
    <property type="protein sequence ID" value="Pp3c21_11730V3.1"/>
    <property type="gene ID" value="Pp3c21_11730"/>
</dbReference>
<dbReference type="KEGG" id="ppp:112274257"/>
<reference evidence="4 6" key="1">
    <citation type="journal article" date="2008" name="Science">
        <title>The Physcomitrella genome reveals evolutionary insights into the conquest of land by plants.</title>
        <authorList>
            <person name="Rensing S."/>
            <person name="Lang D."/>
            <person name="Zimmer A."/>
            <person name="Terry A."/>
            <person name="Salamov A."/>
            <person name="Shapiro H."/>
            <person name="Nishiyama T."/>
            <person name="Perroud P.-F."/>
            <person name="Lindquist E."/>
            <person name="Kamisugi Y."/>
            <person name="Tanahashi T."/>
            <person name="Sakakibara K."/>
            <person name="Fujita T."/>
            <person name="Oishi K."/>
            <person name="Shin-I T."/>
            <person name="Kuroki Y."/>
            <person name="Toyoda A."/>
            <person name="Suzuki Y."/>
            <person name="Hashimoto A."/>
            <person name="Yamaguchi K."/>
            <person name="Sugano A."/>
            <person name="Kohara Y."/>
            <person name="Fujiyama A."/>
            <person name="Anterola A."/>
            <person name="Aoki S."/>
            <person name="Ashton N."/>
            <person name="Barbazuk W.B."/>
            <person name="Barker E."/>
            <person name="Bennetzen J."/>
            <person name="Bezanilla M."/>
            <person name="Blankenship R."/>
            <person name="Cho S.H."/>
            <person name="Dutcher S."/>
            <person name="Estelle M."/>
            <person name="Fawcett J.A."/>
            <person name="Gundlach H."/>
            <person name="Hanada K."/>
            <person name="Heyl A."/>
            <person name="Hicks K.A."/>
            <person name="Hugh J."/>
            <person name="Lohr M."/>
            <person name="Mayer K."/>
            <person name="Melkozernov A."/>
            <person name="Murata T."/>
            <person name="Nelson D."/>
            <person name="Pils B."/>
            <person name="Prigge M."/>
            <person name="Reiss B."/>
            <person name="Renner T."/>
            <person name="Rombauts S."/>
            <person name="Rushton P."/>
            <person name="Sanderfoot A."/>
            <person name="Schween G."/>
            <person name="Shiu S.-H."/>
            <person name="Stueber K."/>
            <person name="Theodoulou F.L."/>
            <person name="Tu H."/>
            <person name="Van de Peer Y."/>
            <person name="Verrier P.J."/>
            <person name="Waters E."/>
            <person name="Wood A."/>
            <person name="Yang L."/>
            <person name="Cove D."/>
            <person name="Cuming A."/>
            <person name="Hasebe M."/>
            <person name="Lucas S."/>
            <person name="Mishler D.B."/>
            <person name="Reski R."/>
            <person name="Grigoriev I."/>
            <person name="Quatrano R.S."/>
            <person name="Boore J.L."/>
        </authorList>
    </citation>
    <scope>NUCLEOTIDE SEQUENCE [LARGE SCALE GENOMIC DNA]</scope>
    <source>
        <strain evidence="5 6">cv. Gransden 2004</strain>
    </source>
</reference>
<dbReference type="RefSeq" id="XP_024359346.1">
    <property type="nucleotide sequence ID" value="XM_024503578.2"/>
</dbReference>
<dbReference type="Pfam" id="PF13812">
    <property type="entry name" value="PPR_3"/>
    <property type="match status" value="1"/>
</dbReference>